<dbReference type="AlphaFoldDB" id="A0A952KED3"/>
<dbReference type="EMBL" id="JAEKLZ010000250">
    <property type="protein sequence ID" value="MBW8727058.1"/>
    <property type="molecule type" value="Genomic_DNA"/>
</dbReference>
<evidence type="ECO:0000313" key="3">
    <source>
        <dbReference type="Proteomes" id="UP000700706"/>
    </source>
</evidence>
<evidence type="ECO:0000256" key="1">
    <source>
        <dbReference type="SAM" id="Phobius"/>
    </source>
</evidence>
<reference evidence="2" key="1">
    <citation type="submission" date="2020-06" db="EMBL/GenBank/DDBJ databases">
        <title>Stable isotope informed genome-resolved metagenomics uncovers potential trophic interactions in rhizosphere soil.</title>
        <authorList>
            <person name="Starr E.P."/>
            <person name="Shi S."/>
            <person name="Blazewicz S.J."/>
            <person name="Koch B.J."/>
            <person name="Probst A.J."/>
            <person name="Hungate B.A."/>
            <person name="Pett-Ridge J."/>
            <person name="Firestone M.K."/>
            <person name="Banfield J.F."/>
        </authorList>
    </citation>
    <scope>NUCLEOTIDE SEQUENCE</scope>
    <source>
        <strain evidence="2">YM_69_17</strain>
    </source>
</reference>
<evidence type="ECO:0000313" key="2">
    <source>
        <dbReference type="EMBL" id="MBW8727058.1"/>
    </source>
</evidence>
<name>A0A952KED3_9PROT</name>
<accession>A0A952KED3</accession>
<feature type="transmembrane region" description="Helical" evidence="1">
    <location>
        <begin position="6"/>
        <end position="26"/>
    </location>
</feature>
<comment type="caution">
    <text evidence="2">The sequence shown here is derived from an EMBL/GenBank/DDBJ whole genome shotgun (WGS) entry which is preliminary data.</text>
</comment>
<keyword evidence="1" id="KW-0472">Membrane</keyword>
<gene>
    <name evidence="2" type="ORF">JF625_18175</name>
</gene>
<organism evidence="2 3">
    <name type="scientific">Inquilinus limosus</name>
    <dbReference type="NCBI Taxonomy" id="171674"/>
    <lineage>
        <taxon>Bacteria</taxon>
        <taxon>Pseudomonadati</taxon>
        <taxon>Pseudomonadota</taxon>
        <taxon>Alphaproteobacteria</taxon>
        <taxon>Rhodospirillales</taxon>
        <taxon>Rhodospirillaceae</taxon>
        <taxon>Inquilinus</taxon>
    </lineage>
</organism>
<protein>
    <submittedName>
        <fullName evidence="2">Uncharacterized protein</fullName>
    </submittedName>
</protein>
<dbReference type="Proteomes" id="UP000700706">
    <property type="component" value="Unassembled WGS sequence"/>
</dbReference>
<keyword evidence="1" id="KW-1133">Transmembrane helix</keyword>
<proteinExistence type="predicted"/>
<keyword evidence="1" id="KW-0812">Transmembrane</keyword>
<sequence>MDIGGWLWLVVDVLLVAILAGGMIYGTMQWRRRRRSPEMRRVSEETVRRNYREGG</sequence>